<keyword evidence="3" id="KW-0858">Xylan degradation</keyword>
<dbReference type="PANTHER" id="PTHR33938:SF15">
    <property type="entry name" value="FERULOYL ESTERASE B-RELATED"/>
    <property type="match status" value="1"/>
</dbReference>
<gene>
    <name evidence="11" type="ORF">EJ02DRAFT_32423</name>
</gene>
<dbReference type="PROSITE" id="PS51257">
    <property type="entry name" value="PROKAR_LIPOPROTEIN"/>
    <property type="match status" value="1"/>
</dbReference>
<name>A0A6A5SDK8_9PLEO</name>
<evidence type="ECO:0000256" key="7">
    <source>
        <dbReference type="ARBA" id="ARBA00022837"/>
    </source>
</evidence>
<dbReference type="InterPro" id="IPR029058">
    <property type="entry name" value="AB_hydrolase_fold"/>
</dbReference>
<keyword evidence="12" id="KW-1185">Reference proteome</keyword>
<dbReference type="InterPro" id="IPR011118">
    <property type="entry name" value="Tannase/feruloyl_esterase"/>
</dbReference>
<sequence>MRPLRLLTSICFASTAFSSACKNLTSLSGTADLDTWLITSSDTSSVGNTTYCDVAAKVGGRIRAWFRFPDADVWNGRYVQIGCGGACGYNPFTKTYFAIDDALQAGYALGTTDMGVPRSTGNFGPMHNDLQMRTDWGYLATHLTAVMGKQVLASYYGSEALFSYHLGSSTGGRQSLVEAQRYPEDFNGVFAIAPAYNETGVTTYSITWSARAALLDETNFTPAITDVEADIIHDAVLGLCDGLDGLEDGIVSFPRLCRLNLDRLVCSANSTQHATTGTKCISSTAAEAAKKIYSGPTSLTGVKQVPEGLLPGSEMAWKGTYIPSTVGQPSTWYNFATSFLSFYAFWPDPASPLTPFSINLSDPELLRKTSKTENLEYGGVADMDKYRILGGKIILTQGLQDIAVAPGFARDLWERVGAAMGPSGRDDFMRFYELPGVNHVSGGPGVDQYDALGLLVDWVENDIAPEVVVASHEDAAGNVEFTRPLYRYPFVAGYSGTGNVADWRSFVPVNGEAP</sequence>
<dbReference type="EC" id="3.1.1.-" evidence="10"/>
<comment type="catalytic activity">
    <reaction evidence="9">
        <text>feruloyl-polysaccharide + H2O = ferulate + polysaccharide.</text>
        <dbReference type="EC" id="3.1.1.73"/>
    </reaction>
</comment>
<evidence type="ECO:0000256" key="6">
    <source>
        <dbReference type="ARBA" id="ARBA00022801"/>
    </source>
</evidence>
<keyword evidence="5 10" id="KW-0732">Signal</keyword>
<organism evidence="11 12">
    <name type="scientific">Clathrospora elynae</name>
    <dbReference type="NCBI Taxonomy" id="706981"/>
    <lineage>
        <taxon>Eukaryota</taxon>
        <taxon>Fungi</taxon>
        <taxon>Dikarya</taxon>
        <taxon>Ascomycota</taxon>
        <taxon>Pezizomycotina</taxon>
        <taxon>Dothideomycetes</taxon>
        <taxon>Pleosporomycetidae</taxon>
        <taxon>Pleosporales</taxon>
        <taxon>Diademaceae</taxon>
        <taxon>Clathrospora</taxon>
    </lineage>
</organism>
<evidence type="ECO:0000256" key="8">
    <source>
        <dbReference type="ARBA" id="ARBA00023157"/>
    </source>
</evidence>
<feature type="signal peptide" evidence="10">
    <location>
        <begin position="1"/>
        <end position="18"/>
    </location>
</feature>
<dbReference type="PANTHER" id="PTHR33938">
    <property type="entry name" value="FERULOYL ESTERASE B-RELATED"/>
    <property type="match status" value="1"/>
</dbReference>
<proteinExistence type="inferred from homology"/>
<dbReference type="AlphaFoldDB" id="A0A6A5SDK8"/>
<dbReference type="OrthoDB" id="3915655at2759"/>
<keyword evidence="2" id="KW-0719">Serine esterase</keyword>
<dbReference type="SUPFAM" id="SSF53474">
    <property type="entry name" value="alpha/beta-Hydrolases"/>
    <property type="match status" value="1"/>
</dbReference>
<evidence type="ECO:0000313" key="11">
    <source>
        <dbReference type="EMBL" id="KAF1938103.1"/>
    </source>
</evidence>
<evidence type="ECO:0000313" key="12">
    <source>
        <dbReference type="Proteomes" id="UP000800038"/>
    </source>
</evidence>
<evidence type="ECO:0000256" key="10">
    <source>
        <dbReference type="RuleBase" id="RU361238"/>
    </source>
</evidence>
<keyword evidence="8" id="KW-1015">Disulfide bond</keyword>
<keyword evidence="3" id="KW-0119">Carbohydrate metabolism</keyword>
<dbReference type="GO" id="GO:0046872">
    <property type="term" value="F:metal ion binding"/>
    <property type="evidence" value="ECO:0007669"/>
    <property type="project" value="UniProtKB-KW"/>
</dbReference>
<evidence type="ECO:0000256" key="1">
    <source>
        <dbReference type="ARBA" id="ARBA00006249"/>
    </source>
</evidence>
<dbReference type="GO" id="GO:0045493">
    <property type="term" value="P:xylan catabolic process"/>
    <property type="evidence" value="ECO:0007669"/>
    <property type="project" value="UniProtKB-KW"/>
</dbReference>
<protein>
    <recommendedName>
        <fullName evidence="10">Carboxylic ester hydrolase</fullName>
        <ecNumber evidence="10">3.1.1.-</ecNumber>
    </recommendedName>
</protein>
<keyword evidence="4" id="KW-0479">Metal-binding</keyword>
<reference evidence="11" key="1">
    <citation type="journal article" date="2020" name="Stud. Mycol.">
        <title>101 Dothideomycetes genomes: a test case for predicting lifestyles and emergence of pathogens.</title>
        <authorList>
            <person name="Haridas S."/>
            <person name="Albert R."/>
            <person name="Binder M."/>
            <person name="Bloem J."/>
            <person name="Labutti K."/>
            <person name="Salamov A."/>
            <person name="Andreopoulos B."/>
            <person name="Baker S."/>
            <person name="Barry K."/>
            <person name="Bills G."/>
            <person name="Bluhm B."/>
            <person name="Cannon C."/>
            <person name="Castanera R."/>
            <person name="Culley D."/>
            <person name="Daum C."/>
            <person name="Ezra D."/>
            <person name="Gonzalez J."/>
            <person name="Henrissat B."/>
            <person name="Kuo A."/>
            <person name="Liang C."/>
            <person name="Lipzen A."/>
            <person name="Lutzoni F."/>
            <person name="Magnuson J."/>
            <person name="Mondo S."/>
            <person name="Nolan M."/>
            <person name="Ohm R."/>
            <person name="Pangilinan J."/>
            <person name="Park H.-J."/>
            <person name="Ramirez L."/>
            <person name="Alfaro M."/>
            <person name="Sun H."/>
            <person name="Tritt A."/>
            <person name="Yoshinaga Y."/>
            <person name="Zwiers L.-H."/>
            <person name="Turgeon B."/>
            <person name="Goodwin S."/>
            <person name="Spatafora J."/>
            <person name="Crous P."/>
            <person name="Grigoriev I."/>
        </authorList>
    </citation>
    <scope>NUCLEOTIDE SEQUENCE</scope>
    <source>
        <strain evidence="11">CBS 161.51</strain>
    </source>
</reference>
<accession>A0A6A5SDK8</accession>
<evidence type="ECO:0000256" key="9">
    <source>
        <dbReference type="ARBA" id="ARBA00034075"/>
    </source>
</evidence>
<evidence type="ECO:0000256" key="4">
    <source>
        <dbReference type="ARBA" id="ARBA00022723"/>
    </source>
</evidence>
<evidence type="ECO:0000256" key="5">
    <source>
        <dbReference type="ARBA" id="ARBA00022729"/>
    </source>
</evidence>
<keyword evidence="6 10" id="KW-0378">Hydrolase</keyword>
<keyword evidence="3" id="KW-0624">Polysaccharide degradation</keyword>
<dbReference type="EMBL" id="ML976114">
    <property type="protein sequence ID" value="KAF1938103.1"/>
    <property type="molecule type" value="Genomic_DNA"/>
</dbReference>
<dbReference type="Pfam" id="PF07519">
    <property type="entry name" value="Tannase"/>
    <property type="match status" value="1"/>
</dbReference>
<comment type="similarity">
    <text evidence="1 10">Belongs to the tannase family.</text>
</comment>
<feature type="chain" id="PRO_5025709354" description="Carboxylic ester hydrolase" evidence="10">
    <location>
        <begin position="19"/>
        <end position="514"/>
    </location>
</feature>
<evidence type="ECO:0000256" key="2">
    <source>
        <dbReference type="ARBA" id="ARBA00022487"/>
    </source>
</evidence>
<dbReference type="GO" id="GO:0030600">
    <property type="term" value="F:feruloyl esterase activity"/>
    <property type="evidence" value="ECO:0007669"/>
    <property type="project" value="UniProtKB-EC"/>
</dbReference>
<dbReference type="Proteomes" id="UP000800038">
    <property type="component" value="Unassembled WGS sequence"/>
</dbReference>
<keyword evidence="7" id="KW-0106">Calcium</keyword>
<evidence type="ECO:0000256" key="3">
    <source>
        <dbReference type="ARBA" id="ARBA00022651"/>
    </source>
</evidence>